<feature type="domain" description="Reelin" evidence="1">
    <location>
        <begin position="1"/>
        <end position="53"/>
    </location>
</feature>
<name>A0A0C9XL94_9AGAM</name>
<dbReference type="AlphaFoldDB" id="A0A0C9XL94"/>
<proteinExistence type="predicted"/>
<dbReference type="EMBL" id="KN834022">
    <property type="protein sequence ID" value="KIK13060.1"/>
    <property type="molecule type" value="Genomic_DNA"/>
</dbReference>
<gene>
    <name evidence="2" type="ORF">PISMIDRAFT_414012</name>
</gene>
<protein>
    <recommendedName>
        <fullName evidence="1">Reelin domain-containing protein</fullName>
    </recommendedName>
</protein>
<organism evidence="2 3">
    <name type="scientific">Pisolithus microcarpus 441</name>
    <dbReference type="NCBI Taxonomy" id="765257"/>
    <lineage>
        <taxon>Eukaryota</taxon>
        <taxon>Fungi</taxon>
        <taxon>Dikarya</taxon>
        <taxon>Basidiomycota</taxon>
        <taxon>Agaricomycotina</taxon>
        <taxon>Agaricomycetes</taxon>
        <taxon>Agaricomycetidae</taxon>
        <taxon>Boletales</taxon>
        <taxon>Sclerodermatineae</taxon>
        <taxon>Pisolithaceae</taxon>
        <taxon>Pisolithus</taxon>
    </lineage>
</organism>
<evidence type="ECO:0000259" key="1">
    <source>
        <dbReference type="PROSITE" id="PS51019"/>
    </source>
</evidence>
<dbReference type="PROSITE" id="PS51019">
    <property type="entry name" value="REELIN"/>
    <property type="match status" value="1"/>
</dbReference>
<keyword evidence="3" id="KW-1185">Reference proteome</keyword>
<dbReference type="Proteomes" id="UP000054018">
    <property type="component" value="Unassembled WGS sequence"/>
</dbReference>
<dbReference type="HOGENOM" id="CLU_1027186_0_0_1"/>
<evidence type="ECO:0000313" key="3">
    <source>
        <dbReference type="Proteomes" id="UP000054018"/>
    </source>
</evidence>
<dbReference type="OrthoDB" id="10494989at2759"/>
<sequence length="271" mass="30059">MWNAPISEPPDNTEDVHFPRTIFHAEIVWDYSNAVIRIQQCPGCCGEPGGYAETSSADEVYLYPPLERGSHGLKLSGQFAWLLECSGQGIKLGDYGNFLDGVFICHGNILRNMQQLRITHLVDIPIISPVSSDLHVPSQVQTQPDVATTPSHGEKMVLRRPRGLSLPNNKDFRLLLRALATRLAGYSLVTTVIECSEFYNVDGDGRRLEAGKGCESTQWMLPTSALTMAIGCSTGRRQWVRRLRHLYPTVLRCSATTLGTILCTEATIEKD</sequence>
<accession>A0A0C9XL94</accession>
<dbReference type="InterPro" id="IPR002861">
    <property type="entry name" value="Reeler_dom"/>
</dbReference>
<evidence type="ECO:0000313" key="2">
    <source>
        <dbReference type="EMBL" id="KIK13060.1"/>
    </source>
</evidence>
<reference evidence="3" key="2">
    <citation type="submission" date="2015-01" db="EMBL/GenBank/DDBJ databases">
        <title>Evolutionary Origins and Diversification of the Mycorrhizal Mutualists.</title>
        <authorList>
            <consortium name="DOE Joint Genome Institute"/>
            <consortium name="Mycorrhizal Genomics Consortium"/>
            <person name="Kohler A."/>
            <person name="Kuo A."/>
            <person name="Nagy L.G."/>
            <person name="Floudas D."/>
            <person name="Copeland A."/>
            <person name="Barry K.W."/>
            <person name="Cichocki N."/>
            <person name="Veneault-Fourrey C."/>
            <person name="LaButti K."/>
            <person name="Lindquist E.A."/>
            <person name="Lipzen A."/>
            <person name="Lundell T."/>
            <person name="Morin E."/>
            <person name="Murat C."/>
            <person name="Riley R."/>
            <person name="Ohm R."/>
            <person name="Sun H."/>
            <person name="Tunlid A."/>
            <person name="Henrissat B."/>
            <person name="Grigoriev I.V."/>
            <person name="Hibbett D.S."/>
            <person name="Martin F."/>
        </authorList>
    </citation>
    <scope>NUCLEOTIDE SEQUENCE [LARGE SCALE GENOMIC DNA]</scope>
    <source>
        <strain evidence="3">441</strain>
    </source>
</reference>
<reference evidence="2 3" key="1">
    <citation type="submission" date="2014-04" db="EMBL/GenBank/DDBJ databases">
        <authorList>
            <consortium name="DOE Joint Genome Institute"/>
            <person name="Kuo A."/>
            <person name="Kohler A."/>
            <person name="Costa M.D."/>
            <person name="Nagy L.G."/>
            <person name="Floudas D."/>
            <person name="Copeland A."/>
            <person name="Barry K.W."/>
            <person name="Cichocki N."/>
            <person name="Veneault-Fourrey C."/>
            <person name="LaButti K."/>
            <person name="Lindquist E.A."/>
            <person name="Lipzen A."/>
            <person name="Lundell T."/>
            <person name="Morin E."/>
            <person name="Murat C."/>
            <person name="Sun H."/>
            <person name="Tunlid A."/>
            <person name="Henrissat B."/>
            <person name="Grigoriev I.V."/>
            <person name="Hibbett D.S."/>
            <person name="Martin F."/>
            <person name="Nordberg H.P."/>
            <person name="Cantor M.N."/>
            <person name="Hua S.X."/>
        </authorList>
    </citation>
    <scope>NUCLEOTIDE SEQUENCE [LARGE SCALE GENOMIC DNA]</scope>
    <source>
        <strain evidence="2 3">441</strain>
    </source>
</reference>